<dbReference type="RefSeq" id="WP_245125213.1">
    <property type="nucleotide sequence ID" value="NZ_CP095061.1"/>
</dbReference>
<dbReference type="InterPro" id="IPR046336">
    <property type="entry name" value="Lon_prtase_N_sf"/>
</dbReference>
<dbReference type="SMART" id="SM00464">
    <property type="entry name" value="LON"/>
    <property type="match status" value="1"/>
</dbReference>
<evidence type="ECO:0000259" key="1">
    <source>
        <dbReference type="SMART" id="SM00464"/>
    </source>
</evidence>
<dbReference type="InterPro" id="IPR003111">
    <property type="entry name" value="Lon_prtase_N"/>
</dbReference>
<gene>
    <name evidence="2" type="ORF">MUN86_10800</name>
</gene>
<proteinExistence type="predicted"/>
<accession>A0ABY4GBX2</accession>
<feature type="domain" description="Lon N-terminal" evidence="1">
    <location>
        <begin position="3"/>
        <end position="181"/>
    </location>
</feature>
<name>A0ABY4GBX2_9BACT</name>
<organism evidence="2 3">
    <name type="scientific">Hymenobacter volaticus</name>
    <dbReference type="NCBI Taxonomy" id="2932254"/>
    <lineage>
        <taxon>Bacteria</taxon>
        <taxon>Pseudomonadati</taxon>
        <taxon>Bacteroidota</taxon>
        <taxon>Cytophagia</taxon>
        <taxon>Cytophagales</taxon>
        <taxon>Hymenobacteraceae</taxon>
        <taxon>Hymenobacter</taxon>
    </lineage>
</organism>
<dbReference type="Gene3D" id="2.30.130.40">
    <property type="entry name" value="LON domain-like"/>
    <property type="match status" value="1"/>
</dbReference>
<dbReference type="PANTHER" id="PTHR46732:SF8">
    <property type="entry name" value="ATP-DEPENDENT PROTEASE LA (LON) DOMAIN PROTEIN"/>
    <property type="match status" value="1"/>
</dbReference>
<dbReference type="PANTHER" id="PTHR46732">
    <property type="entry name" value="ATP-DEPENDENT PROTEASE LA (LON) DOMAIN PROTEIN"/>
    <property type="match status" value="1"/>
</dbReference>
<sequence length="233" mass="26881">MRQLALFPLNLVVFPGEKLNLHIFEPRYRQLVRDCLTEGITFGIPPFLNEAVSQLGTEMKLLGVEKNYASGEMDIRTKAIGVFRVDEFYRQLPGKLYAGGSVEDLTDDNQPDVLLQSRISEQLQQLYDVLGLRKLMQELPANFRVYDIAHHLGFSTEQEYQLLEALTEAERQEIVLEHLEHILPVLLETERLKERVRLNGHFKNLTPPTSECRLSGLPWCLVRNTRVRQATRP</sequence>
<dbReference type="InterPro" id="IPR015947">
    <property type="entry name" value="PUA-like_sf"/>
</dbReference>
<dbReference type="Proteomes" id="UP000830401">
    <property type="component" value="Chromosome"/>
</dbReference>
<dbReference type="EMBL" id="CP095061">
    <property type="protein sequence ID" value="UOQ68291.1"/>
    <property type="molecule type" value="Genomic_DNA"/>
</dbReference>
<dbReference type="Pfam" id="PF02190">
    <property type="entry name" value="LON_substr_bdg"/>
    <property type="match status" value="1"/>
</dbReference>
<evidence type="ECO:0000313" key="3">
    <source>
        <dbReference type="Proteomes" id="UP000830401"/>
    </source>
</evidence>
<reference evidence="2" key="1">
    <citation type="submission" date="2022-04" db="EMBL/GenBank/DDBJ databases">
        <title>Hymenobacter sp. isolated from the air.</title>
        <authorList>
            <person name="Won M."/>
            <person name="Lee C.-M."/>
            <person name="Woen H.-Y."/>
            <person name="Kwon S.-W."/>
        </authorList>
    </citation>
    <scope>NUCLEOTIDE SEQUENCE</scope>
    <source>
        <strain evidence="2">5420S-77</strain>
    </source>
</reference>
<protein>
    <submittedName>
        <fullName evidence="2">LON peptidase substrate-binding domain-containing protein</fullName>
    </submittedName>
</protein>
<evidence type="ECO:0000313" key="2">
    <source>
        <dbReference type="EMBL" id="UOQ68291.1"/>
    </source>
</evidence>
<keyword evidence="3" id="KW-1185">Reference proteome</keyword>
<dbReference type="SUPFAM" id="SSF88697">
    <property type="entry name" value="PUA domain-like"/>
    <property type="match status" value="1"/>
</dbReference>